<name>A0A7R9JR28_TIMGE</name>
<sequence length="267" mass="30078">MWKVLAYLTVLVFSVSMTNNYCKMCSDHTMCMYKGVSERCGKFIKQGLDKSEKKSIVDIHNMLRNKVALGEEKRGKPGPQPTASNMMRMSWDGELATIAQIWAEQCLYGHDLCRNSGRFQVGQNIHLGSKSIYIAENITDGILSFYNEVEYFNKNNLDPFRFNVKSGHYSQLVWAETFLVGCGYIIFQESHWTKYLLVCNYGSAGNYEGESMYKVGRPGSGCILYQDRGIMSSAHGYEPASPGIDSWLVPKGSFLKGKQPQRSPGFG</sequence>
<evidence type="ECO:0000313" key="3">
    <source>
        <dbReference type="EMBL" id="CAD7587150.1"/>
    </source>
</evidence>
<feature type="signal peptide" evidence="1">
    <location>
        <begin position="1"/>
        <end position="17"/>
    </location>
</feature>
<dbReference type="CDD" id="cd05380">
    <property type="entry name" value="CAP_euk"/>
    <property type="match status" value="1"/>
</dbReference>
<protein>
    <recommendedName>
        <fullName evidence="2">SCP domain-containing protein</fullName>
    </recommendedName>
</protein>
<feature type="domain" description="SCP" evidence="2">
    <location>
        <begin position="51"/>
        <end position="209"/>
    </location>
</feature>
<evidence type="ECO:0000259" key="2">
    <source>
        <dbReference type="SMART" id="SM00198"/>
    </source>
</evidence>
<gene>
    <name evidence="3" type="ORF">TGEB3V08_LOCUS1372</name>
</gene>
<accession>A0A7R9JR28</accession>
<dbReference type="SMART" id="SM00198">
    <property type="entry name" value="SCP"/>
    <property type="match status" value="1"/>
</dbReference>
<dbReference type="PRINTS" id="PR00838">
    <property type="entry name" value="V5ALLERGEN"/>
</dbReference>
<dbReference type="Pfam" id="PF00188">
    <property type="entry name" value="CAP"/>
    <property type="match status" value="1"/>
</dbReference>
<dbReference type="PANTHER" id="PTHR10334">
    <property type="entry name" value="CYSTEINE-RICH SECRETORY PROTEIN-RELATED"/>
    <property type="match status" value="1"/>
</dbReference>
<dbReference type="AlphaFoldDB" id="A0A7R9JR28"/>
<dbReference type="GO" id="GO:0005576">
    <property type="term" value="C:extracellular region"/>
    <property type="evidence" value="ECO:0007669"/>
    <property type="project" value="UniProtKB-SubCell"/>
</dbReference>
<dbReference type="InterPro" id="IPR018244">
    <property type="entry name" value="Allrgn_V5/Tpx1_CS"/>
</dbReference>
<feature type="chain" id="PRO_5030818210" description="SCP domain-containing protein" evidence="1">
    <location>
        <begin position="18"/>
        <end position="267"/>
    </location>
</feature>
<dbReference type="EMBL" id="OE839419">
    <property type="protein sequence ID" value="CAD7587150.1"/>
    <property type="molecule type" value="Genomic_DNA"/>
</dbReference>
<evidence type="ECO:0000256" key="1">
    <source>
        <dbReference type="SAM" id="SignalP"/>
    </source>
</evidence>
<dbReference type="PRINTS" id="PR00837">
    <property type="entry name" value="V5TPXLIKE"/>
</dbReference>
<dbReference type="InterPro" id="IPR002413">
    <property type="entry name" value="V5_allergen-like"/>
</dbReference>
<keyword evidence="1" id="KW-0732">Signal</keyword>
<dbReference type="PROSITE" id="PS01009">
    <property type="entry name" value="CRISP_1"/>
    <property type="match status" value="1"/>
</dbReference>
<dbReference type="InterPro" id="IPR014044">
    <property type="entry name" value="CAP_dom"/>
</dbReference>
<dbReference type="InterPro" id="IPR035940">
    <property type="entry name" value="CAP_sf"/>
</dbReference>
<dbReference type="SUPFAM" id="SSF55797">
    <property type="entry name" value="PR-1-like"/>
    <property type="match status" value="1"/>
</dbReference>
<proteinExistence type="predicted"/>
<dbReference type="InterPro" id="IPR001283">
    <property type="entry name" value="CRISP-related"/>
</dbReference>
<dbReference type="Gene3D" id="3.40.33.10">
    <property type="entry name" value="CAP"/>
    <property type="match status" value="1"/>
</dbReference>
<reference evidence="3" key="1">
    <citation type="submission" date="2020-11" db="EMBL/GenBank/DDBJ databases">
        <authorList>
            <person name="Tran Van P."/>
        </authorList>
    </citation>
    <scope>NUCLEOTIDE SEQUENCE</scope>
</reference>
<organism evidence="3">
    <name type="scientific">Timema genevievae</name>
    <name type="common">Walking stick</name>
    <dbReference type="NCBI Taxonomy" id="629358"/>
    <lineage>
        <taxon>Eukaryota</taxon>
        <taxon>Metazoa</taxon>
        <taxon>Ecdysozoa</taxon>
        <taxon>Arthropoda</taxon>
        <taxon>Hexapoda</taxon>
        <taxon>Insecta</taxon>
        <taxon>Pterygota</taxon>
        <taxon>Neoptera</taxon>
        <taxon>Polyneoptera</taxon>
        <taxon>Phasmatodea</taxon>
        <taxon>Timematodea</taxon>
        <taxon>Timematoidea</taxon>
        <taxon>Timematidae</taxon>
        <taxon>Timema</taxon>
    </lineage>
</organism>